<keyword evidence="5" id="KW-0862">Zinc</keyword>
<dbReference type="Pfam" id="PF02892">
    <property type="entry name" value="zf-BED"/>
    <property type="match status" value="1"/>
</dbReference>
<feature type="region of interest" description="Disordered" evidence="11">
    <location>
        <begin position="1"/>
        <end position="23"/>
    </location>
</feature>
<keyword evidence="7" id="KW-0238">DNA-binding</keyword>
<dbReference type="SUPFAM" id="SSF53098">
    <property type="entry name" value="Ribonuclease H-like"/>
    <property type="match status" value="1"/>
</dbReference>
<dbReference type="InterPro" id="IPR052035">
    <property type="entry name" value="ZnF_BED_domain_contain"/>
</dbReference>
<accession>A0AAQ3WD20</accession>
<dbReference type="SUPFAM" id="SSF57667">
    <property type="entry name" value="beta-beta-alpha zinc fingers"/>
    <property type="match status" value="1"/>
</dbReference>
<evidence type="ECO:0000256" key="9">
    <source>
        <dbReference type="ARBA" id="ARBA00023242"/>
    </source>
</evidence>
<keyword evidence="4 10" id="KW-0863">Zinc-finger</keyword>
<dbReference type="AlphaFoldDB" id="A0AAQ3WD20"/>
<gene>
    <name evidence="13" type="ORF">U9M48_008233</name>
</gene>
<dbReference type="SMART" id="SM00614">
    <property type="entry name" value="ZnF_BED"/>
    <property type="match status" value="1"/>
</dbReference>
<dbReference type="InterPro" id="IPR012337">
    <property type="entry name" value="RNaseH-like_sf"/>
</dbReference>
<organism evidence="13 14">
    <name type="scientific">Paspalum notatum var. saurae</name>
    <dbReference type="NCBI Taxonomy" id="547442"/>
    <lineage>
        <taxon>Eukaryota</taxon>
        <taxon>Viridiplantae</taxon>
        <taxon>Streptophyta</taxon>
        <taxon>Embryophyta</taxon>
        <taxon>Tracheophyta</taxon>
        <taxon>Spermatophyta</taxon>
        <taxon>Magnoliopsida</taxon>
        <taxon>Liliopsida</taxon>
        <taxon>Poales</taxon>
        <taxon>Poaceae</taxon>
        <taxon>PACMAD clade</taxon>
        <taxon>Panicoideae</taxon>
        <taxon>Andropogonodae</taxon>
        <taxon>Paspaleae</taxon>
        <taxon>Paspalinae</taxon>
        <taxon>Paspalum</taxon>
    </lineage>
</organism>
<dbReference type="Pfam" id="PF14372">
    <property type="entry name" value="hAT-like_RNase-H"/>
    <property type="match status" value="1"/>
</dbReference>
<evidence type="ECO:0000313" key="14">
    <source>
        <dbReference type="Proteomes" id="UP001341281"/>
    </source>
</evidence>
<keyword evidence="9" id="KW-0539">Nucleus</keyword>
<evidence type="ECO:0000256" key="3">
    <source>
        <dbReference type="ARBA" id="ARBA00022723"/>
    </source>
</evidence>
<proteinExistence type="predicted"/>
<evidence type="ECO:0000313" key="13">
    <source>
        <dbReference type="EMBL" id="WVZ57898.1"/>
    </source>
</evidence>
<keyword evidence="3" id="KW-0479">Metal-binding</keyword>
<dbReference type="InterPro" id="IPR025525">
    <property type="entry name" value="hAT-like_transposase_RNase-H"/>
</dbReference>
<dbReference type="PANTHER" id="PTHR46481:SF5">
    <property type="entry name" value="OS08G0393150 PROTEIN"/>
    <property type="match status" value="1"/>
</dbReference>
<dbReference type="EMBL" id="CP144746">
    <property type="protein sequence ID" value="WVZ57898.1"/>
    <property type="molecule type" value="Genomic_DNA"/>
</dbReference>
<dbReference type="GO" id="GO:0046983">
    <property type="term" value="F:protein dimerization activity"/>
    <property type="evidence" value="ECO:0007669"/>
    <property type="project" value="InterPro"/>
</dbReference>
<feature type="non-terminal residue" evidence="13">
    <location>
        <position position="1"/>
    </location>
</feature>
<evidence type="ECO:0000256" key="4">
    <source>
        <dbReference type="ARBA" id="ARBA00022771"/>
    </source>
</evidence>
<dbReference type="GO" id="GO:0008270">
    <property type="term" value="F:zinc ion binding"/>
    <property type="evidence" value="ECO:0007669"/>
    <property type="project" value="UniProtKB-KW"/>
</dbReference>
<comment type="subunit">
    <text evidence="2">Homodimer.</text>
</comment>
<evidence type="ECO:0000259" key="12">
    <source>
        <dbReference type="PROSITE" id="PS50808"/>
    </source>
</evidence>
<dbReference type="PROSITE" id="PS50808">
    <property type="entry name" value="ZF_BED"/>
    <property type="match status" value="1"/>
</dbReference>
<evidence type="ECO:0000256" key="11">
    <source>
        <dbReference type="SAM" id="MobiDB-lite"/>
    </source>
</evidence>
<sequence>FVISGFYSMSSNASESSGTDRHMEIHTSQIQRRTRSQVWEHFEVNLMQSDGELKAICKYCGLGLNTKSGTSSLRGHVANSCPAIDPSIRNTFRASISKKPAEENFMFDPIACREGMINFAIHAEIPFLKFEDPYFQPWINTMQPTFKVRGRQTIRNDCLKKYEEMKRDLQVELLSLASRVCLTSDIWTSSQNLGYMVVTAHFIGAEFKIKKKIIWFKELEYPHTGYAIEEEIVRCVIDWEIKDKMFTLTMDNASNNTSACELLTTDHKHDLLFEGKHLHIRCCAHILNILVQDGMRIIHTAIDKIRELLKHIDSSPSRLQAFNSIANGKGLPSKHGIYLDIPTRWNSTYKMLREALVYKAVLNSYALKYYEAAPSEDEWEKAEAICEFLKAFEELTLAVSAHREPTAHKFLPLVLCIQHALKDPAWQTTNLLKELAASMCSKFEKYWEPSEDNHQTGANSRRKNKEIAFNIALVIATILDPRRKAYFLRFFFNKVCKDNDQIGMHVDLALEWMRKYFAQYEKQHPRTGSMNTMTRANEPSVTKGSPLVGKRKLEDEFNDYMSQMIGMRASKSEIDEYLEEKAEVDREGFDVLAWWKSNAQKYPILSTMARDFLAIPLSTVSSEAAFSCSGRILGDHRSSLAPEMLEALVCAKDWLFKTKDSDSEGIVVSILLRSRRGMSIPRRNLTMESDEKVEEEKLDV</sequence>
<evidence type="ECO:0000256" key="1">
    <source>
        <dbReference type="ARBA" id="ARBA00004123"/>
    </source>
</evidence>
<feature type="compositionally biased region" description="Polar residues" evidence="11">
    <location>
        <begin position="7"/>
        <end position="17"/>
    </location>
</feature>
<keyword evidence="8" id="KW-0804">Transcription</keyword>
<reference evidence="13 14" key="1">
    <citation type="submission" date="2024-02" db="EMBL/GenBank/DDBJ databases">
        <title>High-quality chromosome-scale genome assembly of Pensacola bahiagrass (Paspalum notatum Flugge var. saurae).</title>
        <authorList>
            <person name="Vega J.M."/>
            <person name="Podio M."/>
            <person name="Orjuela J."/>
            <person name="Siena L.A."/>
            <person name="Pessino S.C."/>
            <person name="Combes M.C."/>
            <person name="Mariac C."/>
            <person name="Albertini E."/>
            <person name="Pupilli F."/>
            <person name="Ortiz J.P.A."/>
            <person name="Leblanc O."/>
        </authorList>
    </citation>
    <scope>NUCLEOTIDE SEQUENCE [LARGE SCALE GENOMIC DNA]</scope>
    <source>
        <strain evidence="13">R1</strain>
        <tissue evidence="13">Leaf</tissue>
    </source>
</reference>
<name>A0AAQ3WD20_PASNO</name>
<dbReference type="PANTHER" id="PTHR46481">
    <property type="entry name" value="ZINC FINGER BED DOMAIN-CONTAINING PROTEIN 4"/>
    <property type="match status" value="1"/>
</dbReference>
<evidence type="ECO:0000256" key="8">
    <source>
        <dbReference type="ARBA" id="ARBA00023163"/>
    </source>
</evidence>
<evidence type="ECO:0000256" key="2">
    <source>
        <dbReference type="ARBA" id="ARBA00011738"/>
    </source>
</evidence>
<feature type="domain" description="BED-type" evidence="12">
    <location>
        <begin position="33"/>
        <end position="88"/>
    </location>
</feature>
<evidence type="ECO:0000256" key="6">
    <source>
        <dbReference type="ARBA" id="ARBA00023015"/>
    </source>
</evidence>
<dbReference type="GO" id="GO:0005634">
    <property type="term" value="C:nucleus"/>
    <property type="evidence" value="ECO:0007669"/>
    <property type="project" value="UniProtKB-SubCell"/>
</dbReference>
<evidence type="ECO:0000256" key="7">
    <source>
        <dbReference type="ARBA" id="ARBA00023125"/>
    </source>
</evidence>
<dbReference type="InterPro" id="IPR036236">
    <property type="entry name" value="Znf_C2H2_sf"/>
</dbReference>
<keyword evidence="14" id="KW-1185">Reference proteome</keyword>
<dbReference type="InterPro" id="IPR008906">
    <property type="entry name" value="HATC_C_dom"/>
</dbReference>
<dbReference type="Pfam" id="PF05699">
    <property type="entry name" value="Dimer_Tnp_hAT"/>
    <property type="match status" value="1"/>
</dbReference>
<comment type="subcellular location">
    <subcellularLocation>
        <location evidence="1">Nucleus</location>
    </subcellularLocation>
</comment>
<dbReference type="GO" id="GO:0003677">
    <property type="term" value="F:DNA binding"/>
    <property type="evidence" value="ECO:0007669"/>
    <property type="project" value="UniProtKB-KW"/>
</dbReference>
<keyword evidence="6" id="KW-0805">Transcription regulation</keyword>
<dbReference type="InterPro" id="IPR003656">
    <property type="entry name" value="Znf_BED"/>
</dbReference>
<dbReference type="Proteomes" id="UP001341281">
    <property type="component" value="Chromosome 02"/>
</dbReference>
<evidence type="ECO:0000256" key="10">
    <source>
        <dbReference type="PROSITE-ProRule" id="PRU00027"/>
    </source>
</evidence>
<evidence type="ECO:0000256" key="5">
    <source>
        <dbReference type="ARBA" id="ARBA00022833"/>
    </source>
</evidence>
<protein>
    <recommendedName>
        <fullName evidence="12">BED-type domain-containing protein</fullName>
    </recommendedName>
</protein>